<sequence>MQVFRTIVVLSGLICPLIIGCSLMKSSGSSIPMADNALSGLFDWSSLDGEIRTSILGDLIRSDSLKELVAEALDANPGLQQTLFTLQISMAEYRQASGERMPEVSAAYGVQREKDDGTSYTGSLTISWEADLWQRLADSRLAVEKDAAQQAALYQAARDTLGAEVMKTWLALAGAFDGIIIEEKRISTLEKRKMITEQRYRSGIATAEDLDRLRSSLASANADLEASMEKMAGHARTLTILLGRDRDEPFDFSEKEVVVLVPVADVPELSVGRRPDLKAAYLAIEADALRTRVAYKDLLPGIRLQAVLEDAASSPGSALMRDPVWSLLAQLTAPIFQGGRLRAAVEIAELTEARSYEAYRETLLTAIYEVWEAAGVERSLTRQLVHMESALAALRNRLHHREKEYSSGLSDRLTLLEMQQEVDELTMEMNRLVYERLVNRIGLGLALGLGVDR</sequence>
<dbReference type="PANTHER" id="PTHR30203">
    <property type="entry name" value="OUTER MEMBRANE CATION EFFLUX PROTEIN"/>
    <property type="match status" value="1"/>
</dbReference>
<evidence type="ECO:0000313" key="3">
    <source>
        <dbReference type="EMBL" id="MCW7753011.1"/>
    </source>
</evidence>
<dbReference type="InterPro" id="IPR003423">
    <property type="entry name" value="OMP_efflux"/>
</dbReference>
<reference evidence="3 4" key="1">
    <citation type="submission" date="2022-11" db="EMBL/GenBank/DDBJ databases">
        <title>Desulfobotulus tamanensis H1 sp. nov. - anaerobic, alkaliphilic, sulphate reducing bacterium isolated from terrestrial mud volcano.</title>
        <authorList>
            <person name="Frolova A."/>
            <person name="Merkel A.Y."/>
            <person name="Slobodkin A.I."/>
        </authorList>
    </citation>
    <scope>NUCLEOTIDE SEQUENCE [LARGE SCALE GENOMIC DNA]</scope>
    <source>
        <strain evidence="3 4">H1</strain>
    </source>
</reference>
<accession>A0ABT3N6C4</accession>
<dbReference type="Gene3D" id="2.20.200.10">
    <property type="entry name" value="Outer membrane efflux proteins (OEP)"/>
    <property type="match status" value="1"/>
</dbReference>
<proteinExistence type="inferred from homology"/>
<name>A0ABT3N6C4_9BACT</name>
<dbReference type="EMBL" id="JAPFPW010000002">
    <property type="protein sequence ID" value="MCW7753011.1"/>
    <property type="molecule type" value="Genomic_DNA"/>
</dbReference>
<comment type="caution">
    <text evidence="3">The sequence shown here is derived from an EMBL/GenBank/DDBJ whole genome shotgun (WGS) entry which is preliminary data.</text>
</comment>
<dbReference type="PROSITE" id="PS51257">
    <property type="entry name" value="PROKAR_LIPOPROTEIN"/>
    <property type="match status" value="1"/>
</dbReference>
<keyword evidence="4" id="KW-1185">Reference proteome</keyword>
<feature type="coiled-coil region" evidence="2">
    <location>
        <begin position="377"/>
        <end position="435"/>
    </location>
</feature>
<evidence type="ECO:0000256" key="2">
    <source>
        <dbReference type="SAM" id="Coils"/>
    </source>
</evidence>
<dbReference type="RefSeq" id="WP_265423868.1">
    <property type="nucleotide sequence ID" value="NZ_JAPFPW010000002.1"/>
</dbReference>
<evidence type="ECO:0000256" key="1">
    <source>
        <dbReference type="ARBA" id="ARBA00007613"/>
    </source>
</evidence>
<organism evidence="3 4">
    <name type="scientific">Desulfobotulus pelophilus</name>
    <dbReference type="NCBI Taxonomy" id="2823377"/>
    <lineage>
        <taxon>Bacteria</taxon>
        <taxon>Pseudomonadati</taxon>
        <taxon>Thermodesulfobacteriota</taxon>
        <taxon>Desulfobacteria</taxon>
        <taxon>Desulfobacterales</taxon>
        <taxon>Desulfobacteraceae</taxon>
        <taxon>Desulfobotulus</taxon>
    </lineage>
</organism>
<dbReference type="Pfam" id="PF02321">
    <property type="entry name" value="OEP"/>
    <property type="match status" value="2"/>
</dbReference>
<gene>
    <name evidence="3" type="ORF">OOT00_03315</name>
</gene>
<dbReference type="Proteomes" id="UP001209681">
    <property type="component" value="Unassembled WGS sequence"/>
</dbReference>
<comment type="similarity">
    <text evidence="1">Belongs to the outer membrane factor (OMF) (TC 1.B.17) family.</text>
</comment>
<keyword evidence="2" id="KW-0175">Coiled coil</keyword>
<dbReference type="InterPro" id="IPR010131">
    <property type="entry name" value="MdtP/NodT-like"/>
</dbReference>
<dbReference type="SUPFAM" id="SSF56954">
    <property type="entry name" value="Outer membrane efflux proteins (OEP)"/>
    <property type="match status" value="1"/>
</dbReference>
<evidence type="ECO:0000313" key="4">
    <source>
        <dbReference type="Proteomes" id="UP001209681"/>
    </source>
</evidence>
<dbReference type="Gene3D" id="1.20.1600.10">
    <property type="entry name" value="Outer membrane efflux proteins (OEP)"/>
    <property type="match status" value="1"/>
</dbReference>
<protein>
    <submittedName>
        <fullName evidence="3">TolC family protein</fullName>
    </submittedName>
</protein>